<dbReference type="HOGENOM" id="CLU_110620_1_1_0"/>
<feature type="domain" description="Imm-5-like" evidence="1">
    <location>
        <begin position="44"/>
        <end position="169"/>
    </location>
</feature>
<sequence length="180" mass="20384">MHVIRRLGLQEKIRPTKLLYEIRKSVSEILDKPFTEHIDHQVFKADQRLLAIWAAECAERVLPFFEENYPGDDRPRKAIEVLWDWIDTGVFSMAVIRKASLDAHAAAKGKEEKDAVFAAHAAGQAVGTVHVVTHALGAALYSIRAVGAHSADVNSWFHEYDWQLERLANMLNKEESDRAI</sequence>
<dbReference type="KEGG" id="dev:DhcVS_1442"/>
<dbReference type="Proteomes" id="UP000002506">
    <property type="component" value="Chromosome"/>
</dbReference>
<accession>D2BJP0</accession>
<dbReference type="eggNOG" id="ENOG502ZBN9">
    <property type="taxonomic scope" value="Bacteria"/>
</dbReference>
<dbReference type="EMBL" id="CP001827">
    <property type="protein sequence ID" value="ACZ62540.1"/>
    <property type="molecule type" value="Genomic_DNA"/>
</dbReference>
<proteinExistence type="predicted"/>
<name>D2BJP0_DEHMV</name>
<evidence type="ECO:0000313" key="3">
    <source>
        <dbReference type="Proteomes" id="UP000002506"/>
    </source>
</evidence>
<organism evidence="2 3">
    <name type="scientific">Dehalococcoides mccartyi (strain VS)</name>
    <dbReference type="NCBI Taxonomy" id="311424"/>
    <lineage>
        <taxon>Bacteria</taxon>
        <taxon>Bacillati</taxon>
        <taxon>Chloroflexota</taxon>
        <taxon>Dehalococcoidia</taxon>
        <taxon>Dehalococcoidales</taxon>
        <taxon>Dehalococcoidaceae</taxon>
        <taxon>Dehalococcoides</taxon>
    </lineage>
</organism>
<gene>
    <name evidence="2" type="ordered locus">DhcVS_1442</name>
</gene>
<dbReference type="AlphaFoldDB" id="D2BJP0"/>
<dbReference type="Pfam" id="PF21805">
    <property type="entry name" value="Imm5_like"/>
    <property type="match status" value="1"/>
</dbReference>
<evidence type="ECO:0000313" key="2">
    <source>
        <dbReference type="EMBL" id="ACZ62540.1"/>
    </source>
</evidence>
<evidence type="ECO:0000259" key="1">
    <source>
        <dbReference type="Pfam" id="PF21805"/>
    </source>
</evidence>
<reference evidence="2 3" key="1">
    <citation type="journal article" date="2009" name="PLoS Genet.">
        <title>Localized plasticity in the streamlined genomes of vinyl chloride respiring Dehalococcoides.</title>
        <authorList>
            <person name="McMurdie P.J."/>
            <person name="Behrens S.F."/>
            <person name="Muller J.A."/>
            <person name="Goke J."/>
            <person name="Ritalahti K.M."/>
            <person name="Wagner R."/>
            <person name="Goltsman E."/>
            <person name="Lapidus A."/>
            <person name="Holmes S."/>
            <person name="Loffler F.E."/>
            <person name="Spormann A.M."/>
        </authorList>
    </citation>
    <scope>NUCLEOTIDE SEQUENCE [LARGE SCALE GENOMIC DNA]</scope>
    <source>
        <strain evidence="2 3">VS</strain>
    </source>
</reference>
<protein>
    <recommendedName>
        <fullName evidence="1">Imm-5-like domain-containing protein</fullName>
    </recommendedName>
</protein>
<dbReference type="InterPro" id="IPR048667">
    <property type="entry name" value="Imm5-like"/>
</dbReference>